<evidence type="ECO:0000256" key="1">
    <source>
        <dbReference type="ARBA" id="ARBA00009995"/>
    </source>
</evidence>
<keyword evidence="3" id="KW-1185">Reference proteome</keyword>
<comment type="similarity">
    <text evidence="1">Belongs to the UDP-glycosyltransferase family.</text>
</comment>
<dbReference type="PANTHER" id="PTHR48048">
    <property type="entry name" value="GLYCOSYLTRANSFERASE"/>
    <property type="match status" value="1"/>
</dbReference>
<dbReference type="SUPFAM" id="SSF53756">
    <property type="entry name" value="UDP-Glycosyltransferase/glycogen phosphorylase"/>
    <property type="match status" value="1"/>
</dbReference>
<accession>A0AAP0LSE4</accession>
<dbReference type="Gene3D" id="3.40.50.2000">
    <property type="entry name" value="Glycogen Phosphorylase B"/>
    <property type="match status" value="2"/>
</dbReference>
<proteinExistence type="inferred from homology"/>
<evidence type="ECO:0000313" key="2">
    <source>
        <dbReference type="EMBL" id="KAK9181886.1"/>
    </source>
</evidence>
<sequence length="129" mass="13897">MATEDNNTIVLYPSPGSSHLLSMDELGKLILTHYPYFSITIIISTFPTSSAGDISNYISAVSAATTTPGTTFYHLPHLNIPTYLFYASSASALAQVLYLPNTYGTTNGLKDPQMVLAIPVLPPIRAKES</sequence>
<dbReference type="GO" id="GO:0035251">
    <property type="term" value="F:UDP-glucosyltransferase activity"/>
    <property type="evidence" value="ECO:0007669"/>
    <property type="project" value="InterPro"/>
</dbReference>
<comment type="caution">
    <text evidence="2">The sequence shown here is derived from an EMBL/GenBank/DDBJ whole genome shotgun (WGS) entry which is preliminary data.</text>
</comment>
<dbReference type="InterPro" id="IPR050481">
    <property type="entry name" value="UDP-glycosyltransf_plant"/>
</dbReference>
<name>A0AAP0LSE4_9ROSI</name>
<organism evidence="2 3">
    <name type="scientific">Citrus x changshan-huyou</name>
    <dbReference type="NCBI Taxonomy" id="2935761"/>
    <lineage>
        <taxon>Eukaryota</taxon>
        <taxon>Viridiplantae</taxon>
        <taxon>Streptophyta</taxon>
        <taxon>Embryophyta</taxon>
        <taxon>Tracheophyta</taxon>
        <taxon>Spermatophyta</taxon>
        <taxon>Magnoliopsida</taxon>
        <taxon>eudicotyledons</taxon>
        <taxon>Gunneridae</taxon>
        <taxon>Pentapetalae</taxon>
        <taxon>rosids</taxon>
        <taxon>malvids</taxon>
        <taxon>Sapindales</taxon>
        <taxon>Rutaceae</taxon>
        <taxon>Aurantioideae</taxon>
        <taxon>Citrus</taxon>
    </lineage>
</organism>
<evidence type="ECO:0000313" key="3">
    <source>
        <dbReference type="Proteomes" id="UP001428341"/>
    </source>
</evidence>
<dbReference type="Proteomes" id="UP001428341">
    <property type="component" value="Unassembled WGS sequence"/>
</dbReference>
<dbReference type="AlphaFoldDB" id="A0AAP0LSE4"/>
<gene>
    <name evidence="2" type="ORF">WN944_025027</name>
</gene>
<dbReference type="EMBL" id="JBCGBO010000024">
    <property type="protein sequence ID" value="KAK9181886.1"/>
    <property type="molecule type" value="Genomic_DNA"/>
</dbReference>
<protein>
    <submittedName>
        <fullName evidence="2">Uncharacterized protein</fullName>
    </submittedName>
</protein>
<dbReference type="PANTHER" id="PTHR48048:SF41">
    <property type="entry name" value="GLYCOSYLTRANSFERASE"/>
    <property type="match status" value="1"/>
</dbReference>
<reference evidence="2 3" key="1">
    <citation type="submission" date="2024-05" db="EMBL/GenBank/DDBJ databases">
        <title>Haplotype-resolved chromosome-level genome assembly of Huyou (Citrus changshanensis).</title>
        <authorList>
            <person name="Miao C."/>
            <person name="Chen W."/>
            <person name="Wu Y."/>
            <person name="Wang L."/>
            <person name="Zhao S."/>
            <person name="Grierson D."/>
            <person name="Xu C."/>
            <person name="Chen K."/>
        </authorList>
    </citation>
    <scope>NUCLEOTIDE SEQUENCE [LARGE SCALE GENOMIC DNA]</scope>
    <source>
        <strain evidence="2">01-14</strain>
        <tissue evidence="2">Leaf</tissue>
    </source>
</reference>